<dbReference type="Pfam" id="PF01135">
    <property type="entry name" value="PCMT"/>
    <property type="match status" value="1"/>
</dbReference>
<dbReference type="PANTHER" id="PTHR11579:SF0">
    <property type="entry name" value="PROTEIN-L-ISOASPARTATE(D-ASPARTATE) O-METHYLTRANSFERASE"/>
    <property type="match status" value="1"/>
</dbReference>
<sequence length="225" mass="24793">MRRARATVSAISQGIGMTSQRTRDRLVQRLRDKGIKDHRVLAVIGSTPRHLFMDEALASRAYEDTALPIGYGQTISQPYIVARMTELIREVSPRSVLEVGTGSGYQAAILAKLVDKVYSTERIEPLATQARQRFRRLGYRNVRVQHSDGSWGWPQFGPFDAIIVTAGGAETPQALLEQLAIGGRLVMPLGGRSQQTLVSITRTETAFEQEDLESVVFVPLVGGTD</sequence>
<dbReference type="InterPro" id="IPR029063">
    <property type="entry name" value="SAM-dependent_MTases_sf"/>
</dbReference>
<dbReference type="InterPro" id="IPR000682">
    <property type="entry name" value="PCMT"/>
</dbReference>
<dbReference type="GO" id="GO:0004719">
    <property type="term" value="F:protein-L-isoaspartate (D-aspartate) O-methyltransferase activity"/>
    <property type="evidence" value="ECO:0007669"/>
    <property type="project" value="UniProtKB-EC"/>
</dbReference>
<dbReference type="Gene3D" id="3.40.50.150">
    <property type="entry name" value="Vaccinia Virus protein VP39"/>
    <property type="match status" value="1"/>
</dbReference>
<dbReference type="HAMAP" id="MF_00090">
    <property type="entry name" value="PIMT"/>
    <property type="match status" value="1"/>
</dbReference>
<dbReference type="GO" id="GO:0032259">
    <property type="term" value="P:methylation"/>
    <property type="evidence" value="ECO:0007669"/>
    <property type="project" value="UniProtKB-KW"/>
</dbReference>
<dbReference type="FunFam" id="3.40.50.150:FF:000010">
    <property type="entry name" value="Protein-L-isoaspartate O-methyltransferase"/>
    <property type="match status" value="1"/>
</dbReference>
<dbReference type="SUPFAM" id="SSF53335">
    <property type="entry name" value="S-adenosyl-L-methionine-dependent methyltransferases"/>
    <property type="match status" value="1"/>
</dbReference>
<dbReference type="EMBL" id="UOFK01000175">
    <property type="protein sequence ID" value="VAW78984.1"/>
    <property type="molecule type" value="Genomic_DNA"/>
</dbReference>
<keyword evidence="7" id="KW-0949">S-adenosyl-L-methionine</keyword>
<dbReference type="GO" id="GO:0005737">
    <property type="term" value="C:cytoplasm"/>
    <property type="evidence" value="ECO:0007669"/>
    <property type="project" value="UniProtKB-SubCell"/>
</dbReference>
<evidence type="ECO:0000313" key="8">
    <source>
        <dbReference type="EMBL" id="VAW78984.1"/>
    </source>
</evidence>
<keyword evidence="5 8" id="KW-0489">Methyltransferase</keyword>
<comment type="subcellular location">
    <subcellularLocation>
        <location evidence="1">Cytoplasm</location>
    </subcellularLocation>
</comment>
<proteinExistence type="inferred from homology"/>
<protein>
    <recommendedName>
        <fullName evidence="3">protein-L-isoaspartate(D-aspartate) O-methyltransferase</fullName>
        <ecNumber evidence="3">2.1.1.77</ecNumber>
    </recommendedName>
</protein>
<dbReference type="NCBIfam" id="TIGR00080">
    <property type="entry name" value="pimt"/>
    <property type="match status" value="1"/>
</dbReference>
<evidence type="ECO:0000256" key="6">
    <source>
        <dbReference type="ARBA" id="ARBA00022679"/>
    </source>
</evidence>
<dbReference type="AlphaFoldDB" id="A0A3B0ZC74"/>
<gene>
    <name evidence="8" type="ORF">MNBD_GAMMA13-227</name>
</gene>
<reference evidence="8" key="1">
    <citation type="submission" date="2018-06" db="EMBL/GenBank/DDBJ databases">
        <authorList>
            <person name="Zhirakovskaya E."/>
        </authorList>
    </citation>
    <scope>NUCLEOTIDE SEQUENCE</scope>
</reference>
<dbReference type="EC" id="2.1.1.77" evidence="3"/>
<evidence type="ECO:0000256" key="3">
    <source>
        <dbReference type="ARBA" id="ARBA00011890"/>
    </source>
</evidence>
<evidence type="ECO:0000256" key="2">
    <source>
        <dbReference type="ARBA" id="ARBA00005369"/>
    </source>
</evidence>
<accession>A0A3B0ZC74</accession>
<keyword evidence="6 8" id="KW-0808">Transferase</keyword>
<name>A0A3B0ZC74_9ZZZZ</name>
<evidence type="ECO:0000256" key="7">
    <source>
        <dbReference type="ARBA" id="ARBA00022691"/>
    </source>
</evidence>
<dbReference type="NCBIfam" id="NF001453">
    <property type="entry name" value="PRK00312.1"/>
    <property type="match status" value="1"/>
</dbReference>
<dbReference type="PANTHER" id="PTHR11579">
    <property type="entry name" value="PROTEIN-L-ISOASPARTATE O-METHYLTRANSFERASE"/>
    <property type="match status" value="1"/>
</dbReference>
<evidence type="ECO:0000256" key="1">
    <source>
        <dbReference type="ARBA" id="ARBA00004496"/>
    </source>
</evidence>
<dbReference type="CDD" id="cd02440">
    <property type="entry name" value="AdoMet_MTases"/>
    <property type="match status" value="1"/>
</dbReference>
<keyword evidence="4" id="KW-0963">Cytoplasm</keyword>
<comment type="similarity">
    <text evidence="2">Belongs to the methyltransferase superfamily. L-isoaspartyl/D-aspartyl protein methyltransferase family.</text>
</comment>
<organism evidence="8">
    <name type="scientific">hydrothermal vent metagenome</name>
    <dbReference type="NCBI Taxonomy" id="652676"/>
    <lineage>
        <taxon>unclassified sequences</taxon>
        <taxon>metagenomes</taxon>
        <taxon>ecological metagenomes</taxon>
    </lineage>
</organism>
<evidence type="ECO:0000256" key="4">
    <source>
        <dbReference type="ARBA" id="ARBA00022490"/>
    </source>
</evidence>
<dbReference type="PROSITE" id="PS01279">
    <property type="entry name" value="PCMT"/>
    <property type="match status" value="1"/>
</dbReference>
<evidence type="ECO:0000256" key="5">
    <source>
        <dbReference type="ARBA" id="ARBA00022603"/>
    </source>
</evidence>